<dbReference type="InterPro" id="IPR016292">
    <property type="entry name" value="Epoxide_hydrolase"/>
</dbReference>
<evidence type="ECO:0000256" key="4">
    <source>
        <dbReference type="PIRSR" id="PIRSR001112-1"/>
    </source>
</evidence>
<name>A0A2Z4ITG4_9ACTN</name>
<keyword evidence="3 6" id="KW-0378">Hydrolase</keyword>
<gene>
    <name evidence="6" type="ORF">DN051_03960</name>
</gene>
<keyword evidence="7" id="KW-1185">Reference proteome</keyword>
<dbReference type="SUPFAM" id="SSF53474">
    <property type="entry name" value="alpha/beta-Hydrolases"/>
    <property type="match status" value="1"/>
</dbReference>
<dbReference type="Proteomes" id="UP000249616">
    <property type="component" value="Chromosome"/>
</dbReference>
<evidence type="ECO:0000256" key="2">
    <source>
        <dbReference type="ARBA" id="ARBA00022797"/>
    </source>
</evidence>
<dbReference type="Pfam" id="PF06441">
    <property type="entry name" value="EHN"/>
    <property type="match status" value="1"/>
</dbReference>
<evidence type="ECO:0000313" key="6">
    <source>
        <dbReference type="EMBL" id="AWW35908.1"/>
    </source>
</evidence>
<dbReference type="InterPro" id="IPR010497">
    <property type="entry name" value="Epoxide_hydro_N"/>
</dbReference>
<dbReference type="Gene3D" id="3.40.50.1820">
    <property type="entry name" value="alpha/beta hydrolase"/>
    <property type="match status" value="1"/>
</dbReference>
<dbReference type="InterPro" id="IPR029058">
    <property type="entry name" value="AB_hydrolase_fold"/>
</dbReference>
<comment type="similarity">
    <text evidence="1">Belongs to the peptidase S33 family.</text>
</comment>
<dbReference type="GO" id="GO:0004301">
    <property type="term" value="F:epoxide hydrolase activity"/>
    <property type="evidence" value="ECO:0007669"/>
    <property type="project" value="TreeGrafter"/>
</dbReference>
<evidence type="ECO:0000313" key="7">
    <source>
        <dbReference type="Proteomes" id="UP000249616"/>
    </source>
</evidence>
<dbReference type="GO" id="GO:0097176">
    <property type="term" value="P:epoxide metabolic process"/>
    <property type="evidence" value="ECO:0007669"/>
    <property type="project" value="TreeGrafter"/>
</dbReference>
<dbReference type="KEGG" id="scad:DN051_03960"/>
<dbReference type="AlphaFoldDB" id="A0A2Z4ITG4"/>
<dbReference type="InterPro" id="IPR006311">
    <property type="entry name" value="TAT_signal"/>
</dbReference>
<dbReference type="PRINTS" id="PR00412">
    <property type="entry name" value="EPOXHYDRLASE"/>
</dbReference>
<accession>A0A2Z4ITG4</accession>
<reference evidence="6 7" key="1">
    <citation type="journal article" date="2019" name="Int. J. Syst. Evol. Microbiol.">
        <title>Streptomyces cadmiisoli sp. nov., a novel actinomycete isolated from cadmium-contaminated soil.</title>
        <authorList>
            <person name="Li K."/>
            <person name="Tang X."/>
            <person name="Zhao J."/>
            <person name="Guo Y."/>
            <person name="Tang Y."/>
            <person name="Gao J."/>
        </authorList>
    </citation>
    <scope>NUCLEOTIDE SEQUENCE [LARGE SCALE GENOMIC DNA]</scope>
    <source>
        <strain evidence="6 7">ZFG47</strain>
    </source>
</reference>
<proteinExistence type="inferred from homology"/>
<dbReference type="RefSeq" id="WP_112437988.1">
    <property type="nucleotide sequence ID" value="NZ_CP030073.1"/>
</dbReference>
<keyword evidence="2" id="KW-0058">Aromatic hydrocarbons catabolism</keyword>
<dbReference type="PROSITE" id="PS51318">
    <property type="entry name" value="TAT"/>
    <property type="match status" value="1"/>
</dbReference>
<evidence type="ECO:0000256" key="3">
    <source>
        <dbReference type="ARBA" id="ARBA00022801"/>
    </source>
</evidence>
<dbReference type="PIRSF" id="PIRSF001112">
    <property type="entry name" value="Epoxide_hydrolase"/>
    <property type="match status" value="1"/>
</dbReference>
<feature type="active site" description="Nucleophile" evidence="4">
    <location>
        <position position="230"/>
    </location>
</feature>
<feature type="domain" description="Epoxide hydrolase N-terminal" evidence="5">
    <location>
        <begin position="58"/>
        <end position="161"/>
    </location>
</feature>
<organism evidence="6 7">
    <name type="scientific">Streptomyces cadmiisoli</name>
    <dbReference type="NCBI Taxonomy" id="2184053"/>
    <lineage>
        <taxon>Bacteria</taxon>
        <taxon>Bacillati</taxon>
        <taxon>Actinomycetota</taxon>
        <taxon>Actinomycetes</taxon>
        <taxon>Kitasatosporales</taxon>
        <taxon>Streptomycetaceae</taxon>
        <taxon>Streptomyces</taxon>
        <taxon>Streptomyces aurantiacus group</taxon>
    </lineage>
</organism>
<dbReference type="InterPro" id="IPR000639">
    <property type="entry name" value="Epox_hydrolase-like"/>
</dbReference>
<feature type="active site" description="Proton acceptor" evidence="4">
    <location>
        <position position="409"/>
    </location>
</feature>
<evidence type="ECO:0000259" key="5">
    <source>
        <dbReference type="Pfam" id="PF06441"/>
    </source>
</evidence>
<dbReference type="PANTHER" id="PTHR21661:SF35">
    <property type="entry name" value="EPOXIDE HYDROLASE"/>
    <property type="match status" value="1"/>
</dbReference>
<sequence length="431" mass="48429">MTHRTDGPSRRGVLQVMGALGAGSAASLMTPGFAEAFTGADIGTRGLSLPPATPDVVPLNLRVPERVLQDLRHRLSLTRWPSEEPVDDWSQGAPLWRVRRLVEHWRTNYDWRGVEALLNGFGQYRTLIDGLGIHLLHVRSPHPDAVPIMLTHGWPGSVLEFRDVIRPLTNPTEFGGSARDAFHVVCPSLPGFGFSDHPSGTGWGRVRTAQAWAKIMPRLGYHRYLSQGGDWGAAVNVQLGRIRPRGLMGIHVNFPQIVPPDLDPARLTPEERAAMDQLNAQQKNEIGYQIQMMTRPQTVSYALSDSPAGQAAWIYEKFGMWTDSDRNPESVLTLDEMLDDITLYWLTNSASSSARFYWENSDIDMTAVKLDLPVGVTVFPKEFYNPPRRWAEAAFSDLVYWNEASRGGHFAAFEQPEIFTEEIRRFGRLFR</sequence>
<dbReference type="EMBL" id="CP030073">
    <property type="protein sequence ID" value="AWW35908.1"/>
    <property type="molecule type" value="Genomic_DNA"/>
</dbReference>
<feature type="active site" description="Proton donor" evidence="4">
    <location>
        <position position="357"/>
    </location>
</feature>
<evidence type="ECO:0000256" key="1">
    <source>
        <dbReference type="ARBA" id="ARBA00010088"/>
    </source>
</evidence>
<protein>
    <submittedName>
        <fullName evidence="6">Epoxide hydrolase</fullName>
    </submittedName>
</protein>
<dbReference type="PANTHER" id="PTHR21661">
    <property type="entry name" value="EPOXIDE HYDROLASE 1-RELATED"/>
    <property type="match status" value="1"/>
</dbReference>